<evidence type="ECO:0000256" key="1">
    <source>
        <dbReference type="SAM" id="MobiDB-lite"/>
    </source>
</evidence>
<keyword evidence="3" id="KW-1185">Reference proteome</keyword>
<feature type="compositionally biased region" description="Basic and acidic residues" evidence="1">
    <location>
        <begin position="70"/>
        <end position="83"/>
    </location>
</feature>
<sequence length="144" mass="16560">MTRCYRSVNGKIAKEFLCKLFLITRTNILNRVYRDMDNRSGQSGLKKSTKKRTKKNKKINKKKIKKNNNNKKEEEKKGTPNDRHVRKHRTSSVTEKGGGVGRSNRYLRILDLLGIGRCARGLQDAVQLYVRGLDQLSANRTGRV</sequence>
<evidence type="ECO:0000313" key="2">
    <source>
        <dbReference type="EMBL" id="KAL0103370.1"/>
    </source>
</evidence>
<dbReference type="AlphaFoldDB" id="A0AAW2EKB1"/>
<feature type="region of interest" description="Disordered" evidence="1">
    <location>
        <begin position="37"/>
        <end position="99"/>
    </location>
</feature>
<feature type="compositionally biased region" description="Basic residues" evidence="1">
    <location>
        <begin position="47"/>
        <end position="69"/>
    </location>
</feature>
<gene>
    <name evidence="2" type="ORF">PUN28_017555</name>
</gene>
<comment type="caution">
    <text evidence="2">The sequence shown here is derived from an EMBL/GenBank/DDBJ whole genome shotgun (WGS) entry which is preliminary data.</text>
</comment>
<protein>
    <submittedName>
        <fullName evidence="2">Uncharacterized protein</fullName>
    </submittedName>
</protein>
<dbReference type="EMBL" id="JADYXP020000021">
    <property type="protein sequence ID" value="KAL0103370.1"/>
    <property type="molecule type" value="Genomic_DNA"/>
</dbReference>
<dbReference type="Proteomes" id="UP001430953">
    <property type="component" value="Unassembled WGS sequence"/>
</dbReference>
<evidence type="ECO:0000313" key="3">
    <source>
        <dbReference type="Proteomes" id="UP001430953"/>
    </source>
</evidence>
<organism evidence="2 3">
    <name type="scientific">Cardiocondyla obscurior</name>
    <dbReference type="NCBI Taxonomy" id="286306"/>
    <lineage>
        <taxon>Eukaryota</taxon>
        <taxon>Metazoa</taxon>
        <taxon>Ecdysozoa</taxon>
        <taxon>Arthropoda</taxon>
        <taxon>Hexapoda</taxon>
        <taxon>Insecta</taxon>
        <taxon>Pterygota</taxon>
        <taxon>Neoptera</taxon>
        <taxon>Endopterygota</taxon>
        <taxon>Hymenoptera</taxon>
        <taxon>Apocrita</taxon>
        <taxon>Aculeata</taxon>
        <taxon>Formicoidea</taxon>
        <taxon>Formicidae</taxon>
        <taxon>Myrmicinae</taxon>
        <taxon>Cardiocondyla</taxon>
    </lineage>
</organism>
<proteinExistence type="predicted"/>
<name>A0AAW2EKB1_9HYME</name>
<reference evidence="2 3" key="1">
    <citation type="submission" date="2023-03" db="EMBL/GenBank/DDBJ databases">
        <title>High recombination rates correlate with genetic variation in Cardiocondyla obscurior ants.</title>
        <authorList>
            <person name="Errbii M."/>
        </authorList>
    </citation>
    <scope>NUCLEOTIDE SEQUENCE [LARGE SCALE GENOMIC DNA]</scope>
    <source>
        <strain evidence="2">Alpha-2009</strain>
        <tissue evidence="2">Whole body</tissue>
    </source>
</reference>
<accession>A0AAW2EKB1</accession>